<evidence type="ECO:0000256" key="6">
    <source>
        <dbReference type="ARBA" id="ARBA00009320"/>
    </source>
</evidence>
<keyword evidence="9 15" id="KW-0663">Pyridoxal phosphate</keyword>
<comment type="pathway">
    <text evidence="5">Amino-acid biosynthesis; L-leucine biosynthesis; L-leucine from 3-methyl-2-oxobutanoate: step 4/4.</text>
</comment>
<name>A0A916X292_9HYPH</name>
<evidence type="ECO:0000256" key="4">
    <source>
        <dbReference type="ARBA" id="ARBA00004931"/>
    </source>
</evidence>
<comment type="caution">
    <text evidence="16">The sequence shown here is derived from an EMBL/GenBank/DDBJ whole genome shotgun (WGS) entry which is preliminary data.</text>
</comment>
<dbReference type="InterPro" id="IPR001544">
    <property type="entry name" value="Aminotrans_IV"/>
</dbReference>
<dbReference type="SUPFAM" id="SSF56752">
    <property type="entry name" value="D-aminoacid aminotransferase-like PLP-dependent enzymes"/>
    <property type="match status" value="1"/>
</dbReference>
<keyword evidence="10" id="KW-0028">Amino-acid biosynthesis</keyword>
<dbReference type="GO" id="GO:0004084">
    <property type="term" value="F:branched-chain-amino-acid transaminase activity"/>
    <property type="evidence" value="ECO:0007669"/>
    <property type="project" value="UniProtKB-EC"/>
</dbReference>
<dbReference type="Gene3D" id="3.20.10.10">
    <property type="entry name" value="D-amino Acid Aminotransferase, subunit A, domain 2"/>
    <property type="match status" value="1"/>
</dbReference>
<sequence length="285" mass="31365">MSGWSETWTWFDGAWHEGNPPIMGPRTHAAWLGSSVFDGARFFEGVMPDLDLHCQRVNDSALALGMKPTMAVGEMLELCQDGIAKFSSDKQIYIKPMYWAESDGPGVIAADPDSTRFCMCLFDAPMAPKGTAAAITLSPFRRPTMETMPVNAKAGCLYPNNARAMMEAKARGFDNAVVLDMLGNVAELTSANIFMAKEGEIHTPAANGTFLNGITRQRVIKLLRDAGYKVHERTLGYDAFLEADEIFSTGNYNKVSPVKRIETRDLQPGPIGAKARELYWDFAHA</sequence>
<accession>A0A916X292</accession>
<evidence type="ECO:0000256" key="3">
    <source>
        <dbReference type="ARBA" id="ARBA00004824"/>
    </source>
</evidence>
<dbReference type="PANTHER" id="PTHR42743:SF11">
    <property type="entry name" value="AMINODEOXYCHORISMATE LYASE"/>
    <property type="match status" value="1"/>
</dbReference>
<protein>
    <recommendedName>
        <fullName evidence="8">Probable branched-chain-amino-acid aminotransferase</fullName>
        <ecNumber evidence="7">2.6.1.42</ecNumber>
    </recommendedName>
</protein>
<evidence type="ECO:0000256" key="13">
    <source>
        <dbReference type="ARBA" id="ARBA00049229"/>
    </source>
</evidence>
<keyword evidence="10" id="KW-0100">Branched-chain amino acid biosynthesis</keyword>
<comment type="similarity">
    <text evidence="6 14">Belongs to the class-IV pyridoxal-phosphate-dependent aminotransferase family.</text>
</comment>
<dbReference type="InterPro" id="IPR036038">
    <property type="entry name" value="Aminotransferase-like"/>
</dbReference>
<dbReference type="EC" id="2.6.1.42" evidence="7"/>
<dbReference type="RefSeq" id="WP_150496207.1">
    <property type="nucleotide sequence ID" value="NZ_BMFA01000006.1"/>
</dbReference>
<comment type="cofactor">
    <cofactor evidence="1 15">
        <name>pyridoxal 5'-phosphate</name>
        <dbReference type="ChEBI" id="CHEBI:597326"/>
    </cofactor>
</comment>
<dbReference type="GO" id="GO:0005829">
    <property type="term" value="C:cytosol"/>
    <property type="evidence" value="ECO:0007669"/>
    <property type="project" value="TreeGrafter"/>
</dbReference>
<reference evidence="16" key="2">
    <citation type="submission" date="2020-09" db="EMBL/GenBank/DDBJ databases">
        <authorList>
            <person name="Sun Q."/>
            <person name="Zhou Y."/>
        </authorList>
    </citation>
    <scope>NUCLEOTIDE SEQUENCE</scope>
    <source>
        <strain evidence="16">CGMCC 1.12426</strain>
    </source>
</reference>
<dbReference type="InterPro" id="IPR050571">
    <property type="entry name" value="Class-IV_PLP-Dep_Aminotrnsfr"/>
</dbReference>
<keyword evidence="16" id="KW-0032">Aminotransferase</keyword>
<dbReference type="EMBL" id="BMFA01000006">
    <property type="protein sequence ID" value="GGB50441.1"/>
    <property type="molecule type" value="Genomic_DNA"/>
</dbReference>
<evidence type="ECO:0000256" key="10">
    <source>
        <dbReference type="ARBA" id="ARBA00023304"/>
    </source>
</evidence>
<reference evidence="16" key="1">
    <citation type="journal article" date="2014" name="Int. J. Syst. Evol. Microbiol.">
        <title>Complete genome sequence of Corynebacterium casei LMG S-19264T (=DSM 44701T), isolated from a smear-ripened cheese.</title>
        <authorList>
            <consortium name="US DOE Joint Genome Institute (JGI-PGF)"/>
            <person name="Walter F."/>
            <person name="Albersmeier A."/>
            <person name="Kalinowski J."/>
            <person name="Ruckert C."/>
        </authorList>
    </citation>
    <scope>NUCLEOTIDE SEQUENCE</scope>
    <source>
        <strain evidence="16">CGMCC 1.12426</strain>
    </source>
</reference>
<dbReference type="Gene3D" id="3.30.470.10">
    <property type="match status" value="1"/>
</dbReference>
<keyword evidence="17" id="KW-1185">Reference proteome</keyword>
<dbReference type="InterPro" id="IPR043131">
    <property type="entry name" value="BCAT-like_N"/>
</dbReference>
<dbReference type="PANTHER" id="PTHR42743">
    <property type="entry name" value="AMINO-ACID AMINOTRANSFERASE"/>
    <property type="match status" value="1"/>
</dbReference>
<comment type="function">
    <text evidence="2">Acts on leucine, isoleucine and valine.</text>
</comment>
<proteinExistence type="inferred from homology"/>
<dbReference type="Pfam" id="PF01063">
    <property type="entry name" value="Aminotran_4"/>
    <property type="match status" value="1"/>
</dbReference>
<dbReference type="AlphaFoldDB" id="A0A916X292"/>
<comment type="pathway">
    <text evidence="4">Amino-acid biosynthesis; L-valine biosynthesis; L-valine from pyruvate: step 4/4.</text>
</comment>
<evidence type="ECO:0000313" key="17">
    <source>
        <dbReference type="Proteomes" id="UP000605148"/>
    </source>
</evidence>
<evidence type="ECO:0000256" key="14">
    <source>
        <dbReference type="RuleBase" id="RU004106"/>
    </source>
</evidence>
<dbReference type="GO" id="GO:0009082">
    <property type="term" value="P:branched-chain amino acid biosynthetic process"/>
    <property type="evidence" value="ECO:0007669"/>
    <property type="project" value="UniProtKB-KW"/>
</dbReference>
<organism evidence="16 17">
    <name type="scientific">Roseibium aquae</name>
    <dbReference type="NCBI Taxonomy" id="1323746"/>
    <lineage>
        <taxon>Bacteria</taxon>
        <taxon>Pseudomonadati</taxon>
        <taxon>Pseudomonadota</taxon>
        <taxon>Alphaproteobacteria</taxon>
        <taxon>Hyphomicrobiales</taxon>
        <taxon>Stappiaceae</taxon>
        <taxon>Roseibium</taxon>
    </lineage>
</organism>
<comment type="catalytic activity">
    <reaction evidence="11">
        <text>L-valine + 2-oxoglutarate = 3-methyl-2-oxobutanoate + L-glutamate</text>
        <dbReference type="Rhea" id="RHEA:24813"/>
        <dbReference type="ChEBI" id="CHEBI:11851"/>
        <dbReference type="ChEBI" id="CHEBI:16810"/>
        <dbReference type="ChEBI" id="CHEBI:29985"/>
        <dbReference type="ChEBI" id="CHEBI:57762"/>
        <dbReference type="EC" id="2.6.1.42"/>
    </reaction>
</comment>
<comment type="catalytic activity">
    <reaction evidence="12">
        <text>L-isoleucine + 2-oxoglutarate = (S)-3-methyl-2-oxopentanoate + L-glutamate</text>
        <dbReference type="Rhea" id="RHEA:24801"/>
        <dbReference type="ChEBI" id="CHEBI:16810"/>
        <dbReference type="ChEBI" id="CHEBI:29985"/>
        <dbReference type="ChEBI" id="CHEBI:35146"/>
        <dbReference type="ChEBI" id="CHEBI:58045"/>
        <dbReference type="EC" id="2.6.1.42"/>
    </reaction>
</comment>
<dbReference type="PROSITE" id="PS00770">
    <property type="entry name" value="AA_TRANSFER_CLASS_4"/>
    <property type="match status" value="1"/>
</dbReference>
<gene>
    <name evidence="16" type="ORF">GCM10011316_23220</name>
</gene>
<dbReference type="Proteomes" id="UP000605148">
    <property type="component" value="Unassembled WGS sequence"/>
</dbReference>
<evidence type="ECO:0000256" key="2">
    <source>
        <dbReference type="ARBA" id="ARBA00003109"/>
    </source>
</evidence>
<evidence type="ECO:0000256" key="15">
    <source>
        <dbReference type="RuleBase" id="RU004516"/>
    </source>
</evidence>
<evidence type="ECO:0000313" key="16">
    <source>
        <dbReference type="EMBL" id="GGB50441.1"/>
    </source>
</evidence>
<evidence type="ECO:0000256" key="12">
    <source>
        <dbReference type="ARBA" id="ARBA00048798"/>
    </source>
</evidence>
<dbReference type="NCBIfam" id="NF009896">
    <property type="entry name" value="PRK13356.1"/>
    <property type="match status" value="1"/>
</dbReference>
<evidence type="ECO:0000256" key="7">
    <source>
        <dbReference type="ARBA" id="ARBA00013053"/>
    </source>
</evidence>
<evidence type="ECO:0000256" key="8">
    <source>
        <dbReference type="ARBA" id="ARBA00014472"/>
    </source>
</evidence>
<evidence type="ECO:0000256" key="1">
    <source>
        <dbReference type="ARBA" id="ARBA00001933"/>
    </source>
</evidence>
<evidence type="ECO:0000256" key="11">
    <source>
        <dbReference type="ARBA" id="ARBA00048212"/>
    </source>
</evidence>
<dbReference type="OrthoDB" id="21319at2"/>
<evidence type="ECO:0000256" key="9">
    <source>
        <dbReference type="ARBA" id="ARBA00022898"/>
    </source>
</evidence>
<evidence type="ECO:0000256" key="5">
    <source>
        <dbReference type="ARBA" id="ARBA00005072"/>
    </source>
</evidence>
<dbReference type="InterPro" id="IPR043132">
    <property type="entry name" value="BCAT-like_C"/>
</dbReference>
<keyword evidence="16" id="KW-0808">Transferase</keyword>
<dbReference type="InterPro" id="IPR018300">
    <property type="entry name" value="Aminotrans_IV_CS"/>
</dbReference>
<comment type="pathway">
    <text evidence="3">Amino-acid biosynthesis; L-isoleucine biosynthesis; L-isoleucine from 2-oxobutanoate: step 4/4.</text>
</comment>
<comment type="catalytic activity">
    <reaction evidence="13">
        <text>L-leucine + 2-oxoglutarate = 4-methyl-2-oxopentanoate + L-glutamate</text>
        <dbReference type="Rhea" id="RHEA:18321"/>
        <dbReference type="ChEBI" id="CHEBI:16810"/>
        <dbReference type="ChEBI" id="CHEBI:17865"/>
        <dbReference type="ChEBI" id="CHEBI:29985"/>
        <dbReference type="ChEBI" id="CHEBI:57427"/>
        <dbReference type="EC" id="2.6.1.42"/>
    </reaction>
</comment>